<gene>
    <name evidence="1" type="ORF">I316_02416</name>
</gene>
<name>A0A1B9GY12_9TREE</name>
<proteinExistence type="predicted"/>
<reference evidence="1 2" key="1">
    <citation type="submission" date="2013-07" db="EMBL/GenBank/DDBJ databases">
        <title>The Genome Sequence of Cryptococcus heveanensis BCC8398.</title>
        <authorList>
            <consortium name="The Broad Institute Genome Sequencing Platform"/>
            <person name="Cuomo C."/>
            <person name="Litvintseva A."/>
            <person name="Chen Y."/>
            <person name="Heitman J."/>
            <person name="Sun S."/>
            <person name="Springer D."/>
            <person name="Dromer F."/>
            <person name="Young S.K."/>
            <person name="Zeng Q."/>
            <person name="Gargeya S."/>
            <person name="Fitzgerald M."/>
            <person name="Abouelleil A."/>
            <person name="Alvarado L."/>
            <person name="Berlin A.M."/>
            <person name="Chapman S.B."/>
            <person name="Dewar J."/>
            <person name="Goldberg J."/>
            <person name="Griggs A."/>
            <person name="Gujja S."/>
            <person name="Hansen M."/>
            <person name="Howarth C."/>
            <person name="Imamovic A."/>
            <person name="Larimer J."/>
            <person name="McCowan C."/>
            <person name="Murphy C."/>
            <person name="Pearson M."/>
            <person name="Priest M."/>
            <person name="Roberts A."/>
            <person name="Saif S."/>
            <person name="Shea T."/>
            <person name="Sykes S."/>
            <person name="Wortman J."/>
            <person name="Nusbaum C."/>
            <person name="Birren B."/>
        </authorList>
    </citation>
    <scope>NUCLEOTIDE SEQUENCE [LARGE SCALE GENOMIC DNA]</scope>
    <source>
        <strain evidence="1 2">BCC8398</strain>
    </source>
</reference>
<sequence length="184" mass="20652">MRIGDFGLPTYRVIVPNPRTSKRGRGYRGMREEVVLETANRGEIDRLVREVKMLVGSSFGPMAVRHIINPSQARDEGIRLIWPEDGMEGYEEMQDWPRRDRLIRDGKTVRSASPPATIQVIPSYDYDGGDELFFVANANAVPGEESNGNFFDEGAEMVGCAPPCLEGYGYRYGEVPSTVVPLHW</sequence>
<dbReference type="OrthoDB" id="2595387at2759"/>
<dbReference type="Proteomes" id="UP000092666">
    <property type="component" value="Unassembled WGS sequence"/>
</dbReference>
<dbReference type="EMBL" id="KI669497">
    <property type="protein sequence ID" value="OCF35921.1"/>
    <property type="molecule type" value="Genomic_DNA"/>
</dbReference>
<keyword evidence="2" id="KW-1185">Reference proteome</keyword>
<evidence type="ECO:0000313" key="2">
    <source>
        <dbReference type="Proteomes" id="UP000092666"/>
    </source>
</evidence>
<dbReference type="AlphaFoldDB" id="A0A1B9GY12"/>
<evidence type="ECO:0000313" key="1">
    <source>
        <dbReference type="EMBL" id="OCF35921.1"/>
    </source>
</evidence>
<protein>
    <submittedName>
        <fullName evidence="1">Uncharacterized protein</fullName>
    </submittedName>
</protein>
<reference evidence="2" key="2">
    <citation type="submission" date="2013-12" db="EMBL/GenBank/DDBJ databases">
        <title>Evolution of pathogenesis and genome organization in the Tremellales.</title>
        <authorList>
            <person name="Cuomo C."/>
            <person name="Litvintseva A."/>
            <person name="Heitman J."/>
            <person name="Chen Y."/>
            <person name="Sun S."/>
            <person name="Springer D."/>
            <person name="Dromer F."/>
            <person name="Young S."/>
            <person name="Zeng Q."/>
            <person name="Chapman S."/>
            <person name="Gujja S."/>
            <person name="Saif S."/>
            <person name="Birren B."/>
        </authorList>
    </citation>
    <scope>NUCLEOTIDE SEQUENCE [LARGE SCALE GENOMIC DNA]</scope>
    <source>
        <strain evidence="2">BCC8398</strain>
    </source>
</reference>
<organism evidence="1 2">
    <name type="scientific">Kwoniella heveanensis BCC8398</name>
    <dbReference type="NCBI Taxonomy" id="1296120"/>
    <lineage>
        <taxon>Eukaryota</taxon>
        <taxon>Fungi</taxon>
        <taxon>Dikarya</taxon>
        <taxon>Basidiomycota</taxon>
        <taxon>Agaricomycotina</taxon>
        <taxon>Tremellomycetes</taxon>
        <taxon>Tremellales</taxon>
        <taxon>Cryptococcaceae</taxon>
        <taxon>Kwoniella</taxon>
    </lineage>
</organism>
<accession>A0A1B9GY12</accession>